<dbReference type="GO" id="GO:0005524">
    <property type="term" value="F:ATP binding"/>
    <property type="evidence" value="ECO:0007669"/>
    <property type="project" value="UniProtKB-UniRule"/>
</dbReference>
<keyword evidence="4 14" id="KW-0436">Ligase</keyword>
<feature type="binding site" evidence="14">
    <location>
        <position position="673"/>
    </location>
    <ligand>
        <name>Zn(2+)</name>
        <dbReference type="ChEBI" id="CHEBI:29105"/>
    </ligand>
</feature>
<keyword evidence="6 14" id="KW-0547">Nucleotide-binding</keyword>
<dbReference type="GO" id="GO:0004813">
    <property type="term" value="F:alanine-tRNA ligase activity"/>
    <property type="evidence" value="ECO:0007669"/>
    <property type="project" value="UniProtKB-UniRule"/>
</dbReference>
<dbReference type="Proteomes" id="UP000315343">
    <property type="component" value="Unassembled WGS sequence"/>
</dbReference>
<dbReference type="Pfam" id="PF02272">
    <property type="entry name" value="DHHA1"/>
    <property type="match status" value="1"/>
</dbReference>
<dbReference type="InterPro" id="IPR018163">
    <property type="entry name" value="Thr/Ala-tRNA-synth_IIc_edit"/>
</dbReference>
<evidence type="ECO:0000256" key="12">
    <source>
        <dbReference type="ARBA" id="ARBA00024779"/>
    </source>
</evidence>
<keyword evidence="8 14" id="KW-0067">ATP-binding</keyword>
<dbReference type="AlphaFoldDB" id="A0A562J9E7"/>
<dbReference type="EMBL" id="VLKH01000005">
    <property type="protein sequence ID" value="TWH79811.1"/>
    <property type="molecule type" value="Genomic_DNA"/>
</dbReference>
<dbReference type="GO" id="GO:0005829">
    <property type="term" value="C:cytosol"/>
    <property type="evidence" value="ECO:0007669"/>
    <property type="project" value="TreeGrafter"/>
</dbReference>
<dbReference type="PANTHER" id="PTHR11777:SF9">
    <property type="entry name" value="ALANINE--TRNA LIGASE, CYTOPLASMIC"/>
    <property type="match status" value="1"/>
</dbReference>
<dbReference type="EC" id="6.1.1.7" evidence="14"/>
<dbReference type="GO" id="GO:0000049">
    <property type="term" value="F:tRNA binding"/>
    <property type="evidence" value="ECO:0007669"/>
    <property type="project" value="UniProtKB-KW"/>
</dbReference>
<sequence length="877" mass="98073">MDTLDRFSINNIRKEYLNFFKSKGHLTEQSFSLIPKNDKSLLLIGAGMAPLKKYFTGAETPPSKRMATCQKCVRTGDIDNVGLTARHLTFFEMLGNFSFGDYFKNEAIAWAWELLTDVLKIDANRLWVTVYEDDDEAAEIWHNSVGIPKERIVRLGKDDNFWELEVGPSGPCSEIYYDTGADRGCGSPDCKPGCDCNRYIEIWNLVFTQFDKDEQGVYHPLPNPNIDTGMGLERVASVLQGKPTVYDVEPLISIIYKVEEISKVTYGVDKKKDTSMKIICDHSRAATFMIGDGVIPSNEGRGYVLRRLIRRAIRQGKSLGIHSEFLTKTVKVVIDNWKEAYPQLAEKESYILKVVQLEEEKFKTTIDQGLELLMKELEAMKGTDKKVFDGSVAFKLYDTYGFPSELTEEILVENGFEFDKNQFKSIMEEHRQMAREARSKTGSSGWKDEEFNIDTEKTIFTGYEKLCDTAEVVAIVVDQEQVNTISEGQSGIVVLDKTPFYGESGGQTGDSGKLFAEGMEASVTDTKKFKKSIFLHETTVLKGSISVGDKISADVNTDQRKNTAKNHTCTHILHKVLKEMLGDHVNQAGSYVSKDRLRFDYTHFEAVDHETLREIERRVNEAILEDYKVNTDVLNIEEARNSGATALFDEKYEEVVRVVSVGDFSKELCGGTHIDETSKIGMFKIISEGGIASGIRRIEAITGRTAIEYLNDLVKITDEVCAAMKTSKEELPSKVNALKKESKDKEKEIQKLNNEILKKSMDQILDQYEEINGIKLFALKLKDKDANSLREIADKIKDKNESCAIILSSDLGDKVLFVSSVTKDLNAKGIQAGNIVKAAALVAGGGGGGRPDFAQAGGKNPEKIDEAIEAVKELLKN</sequence>
<keyword evidence="18" id="KW-1185">Reference proteome</keyword>
<protein>
    <recommendedName>
        <fullName evidence="14">Alanine--tRNA ligase</fullName>
        <ecNumber evidence="14">6.1.1.7</ecNumber>
    </recommendedName>
    <alternativeName>
        <fullName evidence="14">Alanyl-tRNA synthetase</fullName>
        <shortName evidence="14">AlaRS</shortName>
    </alternativeName>
</protein>
<dbReference type="SUPFAM" id="SSF50447">
    <property type="entry name" value="Translation proteins"/>
    <property type="match status" value="1"/>
</dbReference>
<dbReference type="InterPro" id="IPR012947">
    <property type="entry name" value="tRNA_SAD"/>
</dbReference>
<keyword evidence="11 14" id="KW-0030">Aminoacyl-tRNA synthetase</keyword>
<proteinExistence type="inferred from homology"/>
<evidence type="ECO:0000256" key="6">
    <source>
        <dbReference type="ARBA" id="ARBA00022741"/>
    </source>
</evidence>
<dbReference type="OrthoDB" id="9803884at2"/>
<evidence type="ECO:0000256" key="7">
    <source>
        <dbReference type="ARBA" id="ARBA00022833"/>
    </source>
</evidence>
<evidence type="ECO:0000256" key="1">
    <source>
        <dbReference type="ARBA" id="ARBA00004496"/>
    </source>
</evidence>
<evidence type="ECO:0000256" key="10">
    <source>
        <dbReference type="ARBA" id="ARBA00022917"/>
    </source>
</evidence>
<dbReference type="SUPFAM" id="SSF55186">
    <property type="entry name" value="ThrRS/AlaRS common domain"/>
    <property type="match status" value="1"/>
</dbReference>
<feature type="binding site" evidence="14">
    <location>
        <position position="571"/>
    </location>
    <ligand>
        <name>Zn(2+)</name>
        <dbReference type="ChEBI" id="CHEBI:29105"/>
    </ligand>
</feature>
<dbReference type="GO" id="GO:0008270">
    <property type="term" value="F:zinc ion binding"/>
    <property type="evidence" value="ECO:0007669"/>
    <property type="project" value="UniProtKB-UniRule"/>
</dbReference>
<dbReference type="SMART" id="SM00863">
    <property type="entry name" value="tRNA_SAD"/>
    <property type="match status" value="1"/>
</dbReference>
<evidence type="ECO:0000256" key="3">
    <source>
        <dbReference type="ARBA" id="ARBA00022555"/>
    </source>
</evidence>
<evidence type="ECO:0000256" key="2">
    <source>
        <dbReference type="ARBA" id="ARBA00008226"/>
    </source>
</evidence>
<dbReference type="PROSITE" id="PS50860">
    <property type="entry name" value="AA_TRNA_LIGASE_II_ALA"/>
    <property type="match status" value="1"/>
</dbReference>
<dbReference type="HAMAP" id="MF_00036_B">
    <property type="entry name" value="Ala_tRNA_synth_B"/>
    <property type="match status" value="1"/>
</dbReference>
<dbReference type="InterPro" id="IPR003156">
    <property type="entry name" value="DHHA1_dom"/>
</dbReference>
<dbReference type="FunFam" id="2.40.30.130:FF:000001">
    <property type="entry name" value="Alanine--tRNA ligase"/>
    <property type="match status" value="1"/>
</dbReference>
<dbReference type="RefSeq" id="WP_145083121.1">
    <property type="nucleotide sequence ID" value="NZ_VLKH01000005.1"/>
</dbReference>
<comment type="cofactor">
    <cofactor evidence="14">
        <name>Zn(2+)</name>
        <dbReference type="ChEBI" id="CHEBI:29105"/>
    </cofactor>
    <text evidence="14">Binds 1 zinc ion per subunit.</text>
</comment>
<dbReference type="Gene3D" id="3.30.980.10">
    <property type="entry name" value="Threonyl-trna Synthetase, Chain A, domain 2"/>
    <property type="match status" value="1"/>
</dbReference>
<dbReference type="Gene3D" id="2.40.30.130">
    <property type="match status" value="1"/>
</dbReference>
<dbReference type="InterPro" id="IPR045864">
    <property type="entry name" value="aa-tRNA-synth_II/BPL/LPL"/>
</dbReference>
<evidence type="ECO:0000256" key="4">
    <source>
        <dbReference type="ARBA" id="ARBA00022598"/>
    </source>
</evidence>
<keyword evidence="15" id="KW-0175">Coiled coil</keyword>
<reference evidence="17 18" key="1">
    <citation type="submission" date="2019-07" db="EMBL/GenBank/DDBJ databases">
        <title>Genomic Encyclopedia of Type Strains, Phase I: the one thousand microbial genomes (KMG-I) project.</title>
        <authorList>
            <person name="Kyrpides N."/>
        </authorList>
    </citation>
    <scope>NUCLEOTIDE SEQUENCE [LARGE SCALE GENOMIC DNA]</scope>
    <source>
        <strain evidence="17 18">DSM 13558</strain>
    </source>
</reference>
<dbReference type="GO" id="GO:0140096">
    <property type="term" value="F:catalytic activity, acting on a protein"/>
    <property type="evidence" value="ECO:0007669"/>
    <property type="project" value="UniProtKB-ARBA"/>
</dbReference>
<evidence type="ECO:0000256" key="14">
    <source>
        <dbReference type="HAMAP-Rule" id="MF_00036"/>
    </source>
</evidence>
<comment type="catalytic activity">
    <reaction evidence="13 14">
        <text>tRNA(Ala) + L-alanine + ATP = L-alanyl-tRNA(Ala) + AMP + diphosphate</text>
        <dbReference type="Rhea" id="RHEA:12540"/>
        <dbReference type="Rhea" id="RHEA-COMP:9657"/>
        <dbReference type="Rhea" id="RHEA-COMP:9923"/>
        <dbReference type="ChEBI" id="CHEBI:30616"/>
        <dbReference type="ChEBI" id="CHEBI:33019"/>
        <dbReference type="ChEBI" id="CHEBI:57972"/>
        <dbReference type="ChEBI" id="CHEBI:78442"/>
        <dbReference type="ChEBI" id="CHEBI:78497"/>
        <dbReference type="ChEBI" id="CHEBI:456215"/>
        <dbReference type="EC" id="6.1.1.7"/>
    </reaction>
</comment>
<feature type="binding site" evidence="14">
    <location>
        <position position="567"/>
    </location>
    <ligand>
        <name>Zn(2+)</name>
        <dbReference type="ChEBI" id="CHEBI:29105"/>
    </ligand>
</feature>
<dbReference type="InterPro" id="IPR050058">
    <property type="entry name" value="Ala-tRNA_ligase"/>
</dbReference>
<keyword evidence="7 14" id="KW-0862">Zinc</keyword>
<dbReference type="FunFam" id="3.30.54.20:FF:000001">
    <property type="entry name" value="Alanine--tRNA ligase"/>
    <property type="match status" value="1"/>
</dbReference>
<dbReference type="InterPro" id="IPR002318">
    <property type="entry name" value="Ala-tRNA-lgiase_IIc"/>
</dbReference>
<feature type="coiled-coil region" evidence="15">
    <location>
        <begin position="735"/>
        <end position="762"/>
    </location>
</feature>
<dbReference type="PRINTS" id="PR00980">
    <property type="entry name" value="TRNASYNTHALA"/>
</dbReference>
<evidence type="ECO:0000256" key="8">
    <source>
        <dbReference type="ARBA" id="ARBA00022840"/>
    </source>
</evidence>
<accession>A0A562J9E7</accession>
<gene>
    <name evidence="14" type="primary">alaS</name>
    <name evidence="17" type="ORF">LY60_02130</name>
</gene>
<evidence type="ECO:0000313" key="17">
    <source>
        <dbReference type="EMBL" id="TWH79811.1"/>
    </source>
</evidence>
<feature type="domain" description="Alanyl-transfer RNA synthetases family profile" evidence="16">
    <location>
        <begin position="7"/>
        <end position="712"/>
    </location>
</feature>
<dbReference type="GO" id="GO:0006419">
    <property type="term" value="P:alanyl-tRNA aminoacylation"/>
    <property type="evidence" value="ECO:0007669"/>
    <property type="project" value="UniProtKB-UniRule"/>
</dbReference>
<dbReference type="InterPro" id="IPR009000">
    <property type="entry name" value="Transl_B-barrel_sf"/>
</dbReference>
<feature type="binding site" evidence="14">
    <location>
        <position position="669"/>
    </location>
    <ligand>
        <name>Zn(2+)</name>
        <dbReference type="ChEBI" id="CHEBI:29105"/>
    </ligand>
</feature>
<evidence type="ECO:0000256" key="11">
    <source>
        <dbReference type="ARBA" id="ARBA00023146"/>
    </source>
</evidence>
<dbReference type="NCBIfam" id="TIGR00344">
    <property type="entry name" value="alaS"/>
    <property type="match status" value="1"/>
</dbReference>
<keyword evidence="3 14" id="KW-0820">tRNA-binding</keyword>
<dbReference type="Gene3D" id="3.10.310.40">
    <property type="match status" value="1"/>
</dbReference>
<comment type="function">
    <text evidence="12 14">Catalyzes the attachment of alanine to tRNA(Ala) in a two-step reaction: alanine is first activated by ATP to form Ala-AMP and then transferred to the acceptor end of tRNA(Ala). Also edits incorrectly charged Ser-tRNA(Ala) and Gly-tRNA(Ala) via its editing domain.</text>
</comment>
<dbReference type="InterPro" id="IPR018165">
    <property type="entry name" value="Ala-tRNA-synth_IIc_core"/>
</dbReference>
<keyword evidence="10 14" id="KW-0648">Protein biosynthesis</keyword>
<dbReference type="InterPro" id="IPR018164">
    <property type="entry name" value="Ala-tRNA-synth_IIc_N"/>
</dbReference>
<comment type="domain">
    <text evidence="14">Consists of three domains; the N-terminal catalytic domain, the editing domain and the C-terminal C-Ala domain. The editing domain removes incorrectly charged amino acids, while the C-Ala domain, along with tRNA(Ala), serves as a bridge to cooperatively bring together the editing and aminoacylation centers thus stimulating deacylation of misacylated tRNAs.</text>
</comment>
<evidence type="ECO:0000256" key="5">
    <source>
        <dbReference type="ARBA" id="ARBA00022723"/>
    </source>
</evidence>
<dbReference type="Gene3D" id="3.30.930.10">
    <property type="entry name" value="Bira Bifunctional Protein, Domain 2"/>
    <property type="match status" value="1"/>
</dbReference>
<dbReference type="Gene3D" id="6.10.250.550">
    <property type="match status" value="1"/>
</dbReference>
<evidence type="ECO:0000256" key="13">
    <source>
        <dbReference type="ARBA" id="ARBA00048300"/>
    </source>
</evidence>
<dbReference type="InterPro" id="IPR018162">
    <property type="entry name" value="Ala-tRNA-ligase_IIc_anticod-bd"/>
</dbReference>
<dbReference type="Gene3D" id="3.30.54.20">
    <property type="match status" value="1"/>
</dbReference>
<evidence type="ECO:0000313" key="18">
    <source>
        <dbReference type="Proteomes" id="UP000315343"/>
    </source>
</evidence>
<comment type="subcellular location">
    <subcellularLocation>
        <location evidence="1 14">Cytoplasm</location>
    </subcellularLocation>
</comment>
<dbReference type="FunFam" id="3.30.930.10:FF:000004">
    <property type="entry name" value="Alanine--tRNA ligase"/>
    <property type="match status" value="1"/>
</dbReference>
<name>A0A562J9E7_9FIRM</name>
<keyword evidence="5 14" id="KW-0479">Metal-binding</keyword>
<organism evidence="17 18">
    <name type="scientific">Sedimentibacter saalensis</name>
    <dbReference type="NCBI Taxonomy" id="130788"/>
    <lineage>
        <taxon>Bacteria</taxon>
        <taxon>Bacillati</taxon>
        <taxon>Bacillota</taxon>
        <taxon>Tissierellia</taxon>
        <taxon>Sedimentibacter</taxon>
    </lineage>
</organism>
<dbReference type="GO" id="GO:0016740">
    <property type="term" value="F:transferase activity"/>
    <property type="evidence" value="ECO:0007669"/>
    <property type="project" value="UniProtKB-ARBA"/>
</dbReference>
<dbReference type="FunFam" id="3.10.310.40:FF:000001">
    <property type="entry name" value="Alanine--tRNA ligase"/>
    <property type="match status" value="1"/>
</dbReference>
<dbReference type="Pfam" id="PF07973">
    <property type="entry name" value="tRNA_SAD"/>
    <property type="match status" value="1"/>
</dbReference>
<dbReference type="SUPFAM" id="SSF55681">
    <property type="entry name" value="Class II aaRS and biotin synthetases"/>
    <property type="match status" value="1"/>
</dbReference>
<keyword evidence="14" id="KW-0963">Cytoplasm</keyword>
<dbReference type="PANTHER" id="PTHR11777">
    <property type="entry name" value="ALANYL-TRNA SYNTHETASE"/>
    <property type="match status" value="1"/>
</dbReference>
<dbReference type="CDD" id="cd00673">
    <property type="entry name" value="AlaRS_core"/>
    <property type="match status" value="1"/>
</dbReference>
<evidence type="ECO:0000259" key="16">
    <source>
        <dbReference type="PROSITE" id="PS50860"/>
    </source>
</evidence>
<comment type="caution">
    <text evidence="17">The sequence shown here is derived from an EMBL/GenBank/DDBJ whole genome shotgun (WGS) entry which is preliminary data.</text>
</comment>
<dbReference type="GO" id="GO:0002161">
    <property type="term" value="F:aminoacyl-tRNA deacylase activity"/>
    <property type="evidence" value="ECO:0007669"/>
    <property type="project" value="TreeGrafter"/>
</dbReference>
<dbReference type="FunFam" id="3.30.980.10:FF:000004">
    <property type="entry name" value="Alanine--tRNA ligase, cytoplasmic"/>
    <property type="match status" value="1"/>
</dbReference>
<keyword evidence="9 14" id="KW-0694">RNA-binding</keyword>
<dbReference type="SUPFAM" id="SSF101353">
    <property type="entry name" value="Putative anticodon-binding domain of alanyl-tRNA synthetase (AlaRS)"/>
    <property type="match status" value="1"/>
</dbReference>
<dbReference type="Pfam" id="PF01411">
    <property type="entry name" value="tRNA-synt_2c"/>
    <property type="match status" value="1"/>
</dbReference>
<evidence type="ECO:0000256" key="15">
    <source>
        <dbReference type="SAM" id="Coils"/>
    </source>
</evidence>
<evidence type="ECO:0000256" key="9">
    <source>
        <dbReference type="ARBA" id="ARBA00022884"/>
    </source>
</evidence>
<dbReference type="InterPro" id="IPR023033">
    <property type="entry name" value="Ala_tRNA_ligase_euk/bac"/>
</dbReference>
<comment type="similarity">
    <text evidence="2 14">Belongs to the class-II aminoacyl-tRNA synthetase family.</text>
</comment>